<keyword evidence="9" id="KW-1185">Reference proteome</keyword>
<comment type="subcellular location">
    <subcellularLocation>
        <location evidence="1">Endoplasmic reticulum membrane</location>
        <topology evidence="1">Single-pass type II membrane protein</topology>
    </subcellularLocation>
</comment>
<evidence type="ECO:0000256" key="7">
    <source>
        <dbReference type="ARBA" id="ARBA00023136"/>
    </source>
</evidence>
<keyword evidence="7" id="KW-0472">Membrane</keyword>
<evidence type="ECO:0008006" key="10">
    <source>
        <dbReference type="Google" id="ProtNLM"/>
    </source>
</evidence>
<keyword evidence="3" id="KW-0812">Transmembrane</keyword>
<dbReference type="InterPro" id="IPR007653">
    <property type="entry name" value="SPC3"/>
</dbReference>
<evidence type="ECO:0000256" key="4">
    <source>
        <dbReference type="ARBA" id="ARBA00022824"/>
    </source>
</evidence>
<accession>A0A7I4FCC1</accession>
<evidence type="ECO:0000256" key="6">
    <source>
        <dbReference type="ARBA" id="ARBA00022989"/>
    </source>
</evidence>
<comment type="similarity">
    <text evidence="2">Belongs to the SPCS3 family.</text>
</comment>
<dbReference type="EMBL" id="ABEU02000001">
    <property type="status" value="NOT_ANNOTATED_CDS"/>
    <property type="molecule type" value="Genomic_DNA"/>
</dbReference>
<organism evidence="8 9">
    <name type="scientific">Physcomitrium patens</name>
    <name type="common">Spreading-leaved earth moss</name>
    <name type="synonym">Physcomitrella patens</name>
    <dbReference type="NCBI Taxonomy" id="3218"/>
    <lineage>
        <taxon>Eukaryota</taxon>
        <taxon>Viridiplantae</taxon>
        <taxon>Streptophyta</taxon>
        <taxon>Embryophyta</taxon>
        <taxon>Bryophyta</taxon>
        <taxon>Bryophytina</taxon>
        <taxon>Bryopsida</taxon>
        <taxon>Funariidae</taxon>
        <taxon>Funariales</taxon>
        <taxon>Funariaceae</taxon>
        <taxon>Physcomitrium</taxon>
    </lineage>
</organism>
<protein>
    <recommendedName>
        <fullName evidence="10">Signal peptidase complex subunit 3</fullName>
    </recommendedName>
</protein>
<evidence type="ECO:0000256" key="3">
    <source>
        <dbReference type="ARBA" id="ARBA00022692"/>
    </source>
</evidence>
<sequence length="41" mass="4595">MLGKDLKGRHFNLTLYWNVMPVTGVLTAHKVIVPGFQLSVL</sequence>
<evidence type="ECO:0000313" key="8">
    <source>
        <dbReference type="EnsemblPlants" id="Pp3c1_7190V3.2"/>
    </source>
</evidence>
<dbReference type="Pfam" id="PF04573">
    <property type="entry name" value="SPC22"/>
    <property type="match status" value="1"/>
</dbReference>
<keyword evidence="4" id="KW-0256">Endoplasmic reticulum</keyword>
<evidence type="ECO:0000256" key="1">
    <source>
        <dbReference type="ARBA" id="ARBA00004648"/>
    </source>
</evidence>
<dbReference type="GO" id="GO:0005787">
    <property type="term" value="C:signal peptidase complex"/>
    <property type="evidence" value="ECO:0007669"/>
    <property type="project" value="InterPro"/>
</dbReference>
<reference evidence="8 9" key="2">
    <citation type="journal article" date="2018" name="Plant J.">
        <title>The Physcomitrella patens chromosome-scale assembly reveals moss genome structure and evolution.</title>
        <authorList>
            <person name="Lang D."/>
            <person name="Ullrich K.K."/>
            <person name="Murat F."/>
            <person name="Fuchs J."/>
            <person name="Jenkins J."/>
            <person name="Haas F.B."/>
            <person name="Piednoel M."/>
            <person name="Gundlach H."/>
            <person name="Van Bel M."/>
            <person name="Meyberg R."/>
            <person name="Vives C."/>
            <person name="Morata J."/>
            <person name="Symeonidi A."/>
            <person name="Hiss M."/>
            <person name="Muchero W."/>
            <person name="Kamisugi Y."/>
            <person name="Saleh O."/>
            <person name="Blanc G."/>
            <person name="Decker E.L."/>
            <person name="van Gessel N."/>
            <person name="Grimwood J."/>
            <person name="Hayes R.D."/>
            <person name="Graham S.W."/>
            <person name="Gunter L.E."/>
            <person name="McDaniel S.F."/>
            <person name="Hoernstein S.N.W."/>
            <person name="Larsson A."/>
            <person name="Li F.W."/>
            <person name="Perroud P.F."/>
            <person name="Phillips J."/>
            <person name="Ranjan P."/>
            <person name="Rokshar D.S."/>
            <person name="Rothfels C.J."/>
            <person name="Schneider L."/>
            <person name="Shu S."/>
            <person name="Stevenson D.W."/>
            <person name="Thummler F."/>
            <person name="Tillich M."/>
            <person name="Villarreal Aguilar J.C."/>
            <person name="Widiez T."/>
            <person name="Wong G.K."/>
            <person name="Wymore A."/>
            <person name="Zhang Y."/>
            <person name="Zimmer A.D."/>
            <person name="Quatrano R.S."/>
            <person name="Mayer K.F.X."/>
            <person name="Goodstein D."/>
            <person name="Casacuberta J.M."/>
            <person name="Vandepoele K."/>
            <person name="Reski R."/>
            <person name="Cuming A.C."/>
            <person name="Tuskan G.A."/>
            <person name="Maumus F."/>
            <person name="Salse J."/>
            <person name="Schmutz J."/>
            <person name="Rensing S.A."/>
        </authorList>
    </citation>
    <scope>NUCLEOTIDE SEQUENCE [LARGE SCALE GENOMIC DNA]</scope>
    <source>
        <strain evidence="8 9">cv. Gransden 2004</strain>
    </source>
</reference>
<evidence type="ECO:0000313" key="9">
    <source>
        <dbReference type="Proteomes" id="UP000006727"/>
    </source>
</evidence>
<evidence type="ECO:0000256" key="5">
    <source>
        <dbReference type="ARBA" id="ARBA00022968"/>
    </source>
</evidence>
<dbReference type="AlphaFoldDB" id="A0A7I4FCC1"/>
<keyword evidence="6" id="KW-1133">Transmembrane helix</keyword>
<evidence type="ECO:0000256" key="2">
    <source>
        <dbReference type="ARBA" id="ARBA00009289"/>
    </source>
</evidence>
<dbReference type="EnsemblPlants" id="Pp3c1_7190V3.2">
    <property type="protein sequence ID" value="Pp3c1_7190V3.2"/>
    <property type="gene ID" value="Pp3c1_7190"/>
</dbReference>
<proteinExistence type="inferred from homology"/>
<dbReference type="Gramene" id="Pp3c1_7190V3.2">
    <property type="protein sequence ID" value="Pp3c1_7190V3.2"/>
    <property type="gene ID" value="Pp3c1_7190"/>
</dbReference>
<name>A0A7I4FCC1_PHYPA</name>
<keyword evidence="5" id="KW-0735">Signal-anchor</keyword>
<dbReference type="Proteomes" id="UP000006727">
    <property type="component" value="Chromosome 1"/>
</dbReference>
<reference evidence="8" key="3">
    <citation type="submission" date="2020-12" db="UniProtKB">
        <authorList>
            <consortium name="EnsemblPlants"/>
        </authorList>
    </citation>
    <scope>IDENTIFICATION</scope>
</reference>
<dbReference type="GO" id="GO:0006465">
    <property type="term" value="P:signal peptide processing"/>
    <property type="evidence" value="ECO:0007669"/>
    <property type="project" value="InterPro"/>
</dbReference>
<reference evidence="8 9" key="1">
    <citation type="journal article" date="2008" name="Science">
        <title>The Physcomitrella genome reveals evolutionary insights into the conquest of land by plants.</title>
        <authorList>
            <person name="Rensing S."/>
            <person name="Lang D."/>
            <person name="Zimmer A."/>
            <person name="Terry A."/>
            <person name="Salamov A."/>
            <person name="Shapiro H."/>
            <person name="Nishiyama T."/>
            <person name="Perroud P.-F."/>
            <person name="Lindquist E."/>
            <person name="Kamisugi Y."/>
            <person name="Tanahashi T."/>
            <person name="Sakakibara K."/>
            <person name="Fujita T."/>
            <person name="Oishi K."/>
            <person name="Shin-I T."/>
            <person name="Kuroki Y."/>
            <person name="Toyoda A."/>
            <person name="Suzuki Y."/>
            <person name="Hashimoto A."/>
            <person name="Yamaguchi K."/>
            <person name="Sugano A."/>
            <person name="Kohara Y."/>
            <person name="Fujiyama A."/>
            <person name="Anterola A."/>
            <person name="Aoki S."/>
            <person name="Ashton N."/>
            <person name="Barbazuk W.B."/>
            <person name="Barker E."/>
            <person name="Bennetzen J."/>
            <person name="Bezanilla M."/>
            <person name="Blankenship R."/>
            <person name="Cho S.H."/>
            <person name="Dutcher S."/>
            <person name="Estelle M."/>
            <person name="Fawcett J.A."/>
            <person name="Gundlach H."/>
            <person name="Hanada K."/>
            <person name="Heyl A."/>
            <person name="Hicks K.A."/>
            <person name="Hugh J."/>
            <person name="Lohr M."/>
            <person name="Mayer K."/>
            <person name="Melkozernov A."/>
            <person name="Murata T."/>
            <person name="Nelson D."/>
            <person name="Pils B."/>
            <person name="Prigge M."/>
            <person name="Reiss B."/>
            <person name="Renner T."/>
            <person name="Rombauts S."/>
            <person name="Rushton P."/>
            <person name="Sanderfoot A."/>
            <person name="Schween G."/>
            <person name="Shiu S.-H."/>
            <person name="Stueber K."/>
            <person name="Theodoulou F.L."/>
            <person name="Tu H."/>
            <person name="Van de Peer Y."/>
            <person name="Verrier P.J."/>
            <person name="Waters E."/>
            <person name="Wood A."/>
            <person name="Yang L."/>
            <person name="Cove D."/>
            <person name="Cuming A."/>
            <person name="Hasebe M."/>
            <person name="Lucas S."/>
            <person name="Mishler D.B."/>
            <person name="Reski R."/>
            <person name="Grigoriev I."/>
            <person name="Quatrano R.S."/>
            <person name="Boore J.L."/>
        </authorList>
    </citation>
    <scope>NUCLEOTIDE SEQUENCE [LARGE SCALE GENOMIC DNA]</scope>
    <source>
        <strain evidence="8 9">cv. Gransden 2004</strain>
    </source>
</reference>